<protein>
    <submittedName>
        <fullName evidence="2">Uncharacterized protein</fullName>
    </submittedName>
</protein>
<name>A0A6L6IR11_9ENTR</name>
<keyword evidence="3" id="KW-1185">Reference proteome</keyword>
<dbReference type="EMBL" id="WMJZ01000024">
    <property type="protein sequence ID" value="MTH47846.1"/>
    <property type="molecule type" value="Genomic_DNA"/>
</dbReference>
<organism evidence="2 3">
    <name type="scientific">Intestinirhabdus alba</name>
    <dbReference type="NCBI Taxonomy" id="2899544"/>
    <lineage>
        <taxon>Bacteria</taxon>
        <taxon>Pseudomonadati</taxon>
        <taxon>Pseudomonadota</taxon>
        <taxon>Gammaproteobacteria</taxon>
        <taxon>Enterobacterales</taxon>
        <taxon>Enterobacteriaceae</taxon>
        <taxon>Intestinirhabdus</taxon>
    </lineage>
</organism>
<feature type="region of interest" description="Disordered" evidence="1">
    <location>
        <begin position="56"/>
        <end position="75"/>
    </location>
</feature>
<accession>A0A6L6IR11</accession>
<dbReference type="AlphaFoldDB" id="A0A6L6IR11"/>
<evidence type="ECO:0000313" key="2">
    <source>
        <dbReference type="EMBL" id="MTH47846.1"/>
    </source>
</evidence>
<evidence type="ECO:0000256" key="1">
    <source>
        <dbReference type="SAM" id="MobiDB-lite"/>
    </source>
</evidence>
<gene>
    <name evidence="2" type="ORF">GJV78_16550</name>
</gene>
<proteinExistence type="predicted"/>
<reference evidence="2 3" key="1">
    <citation type="submission" date="2019-11" db="EMBL/GenBank/DDBJ databases">
        <title>Escherichia alba sp. nov. isolated from the gut of plastic-eating superworms Zophobas atratus.</title>
        <authorList>
            <person name="Yang Y."/>
        </authorList>
    </citation>
    <scope>NUCLEOTIDE SEQUENCE [LARGE SCALE GENOMIC DNA]</scope>
    <source>
        <strain evidence="3">BIT-B35</strain>
    </source>
</reference>
<sequence length="75" mass="7977">MMYTMCQRGRIVTRRNEVLAETGGAVSALTPPRAHCVTSTSTTLLCGVAACATAGNRQRRGTSADRAPLPQETRV</sequence>
<comment type="caution">
    <text evidence="2">The sequence shown here is derived from an EMBL/GenBank/DDBJ whole genome shotgun (WGS) entry which is preliminary data.</text>
</comment>
<dbReference type="Proteomes" id="UP000477739">
    <property type="component" value="Unassembled WGS sequence"/>
</dbReference>
<evidence type="ECO:0000313" key="3">
    <source>
        <dbReference type="Proteomes" id="UP000477739"/>
    </source>
</evidence>